<gene>
    <name evidence="2" type="ORF">METZ01_LOCUS288579</name>
</gene>
<accession>A0A382LIR0</accession>
<feature type="region of interest" description="Disordered" evidence="1">
    <location>
        <begin position="1"/>
        <end position="21"/>
    </location>
</feature>
<proteinExistence type="predicted"/>
<sequence length="31" mass="3342">MITSKTPTRAGAGQRSGYGRPPLGEVLQLLW</sequence>
<evidence type="ECO:0000256" key="1">
    <source>
        <dbReference type="SAM" id="MobiDB-lite"/>
    </source>
</evidence>
<protein>
    <submittedName>
        <fullName evidence="2">Uncharacterized protein</fullName>
    </submittedName>
</protein>
<name>A0A382LIR0_9ZZZZ</name>
<dbReference type="AlphaFoldDB" id="A0A382LIR0"/>
<reference evidence="2" key="1">
    <citation type="submission" date="2018-05" db="EMBL/GenBank/DDBJ databases">
        <authorList>
            <person name="Lanie J.A."/>
            <person name="Ng W.-L."/>
            <person name="Kazmierczak K.M."/>
            <person name="Andrzejewski T.M."/>
            <person name="Davidsen T.M."/>
            <person name="Wayne K.J."/>
            <person name="Tettelin H."/>
            <person name="Glass J.I."/>
            <person name="Rusch D."/>
            <person name="Podicherti R."/>
            <person name="Tsui H.-C.T."/>
            <person name="Winkler M.E."/>
        </authorList>
    </citation>
    <scope>NUCLEOTIDE SEQUENCE</scope>
</reference>
<evidence type="ECO:0000313" key="2">
    <source>
        <dbReference type="EMBL" id="SVC35725.1"/>
    </source>
</evidence>
<dbReference type="EMBL" id="UINC01086870">
    <property type="protein sequence ID" value="SVC35725.1"/>
    <property type="molecule type" value="Genomic_DNA"/>
</dbReference>
<organism evidence="2">
    <name type="scientific">marine metagenome</name>
    <dbReference type="NCBI Taxonomy" id="408172"/>
    <lineage>
        <taxon>unclassified sequences</taxon>
        <taxon>metagenomes</taxon>
        <taxon>ecological metagenomes</taxon>
    </lineage>
</organism>